<evidence type="ECO:0000256" key="1">
    <source>
        <dbReference type="SAM" id="Phobius"/>
    </source>
</evidence>
<sequence>MDLSQIPDHVRLIAALIGVLQPFIAGAVAASIRFPATAPLLGALLVAAMA</sequence>
<reference evidence="2" key="1">
    <citation type="submission" date="2022-11" db="EMBL/GenBank/DDBJ databases">
        <authorList>
            <person name="Somphong A."/>
            <person name="Phongsopitanun W."/>
        </authorList>
    </citation>
    <scope>NUCLEOTIDE SEQUENCE</scope>
    <source>
        <strain evidence="2">Pm04-4</strain>
    </source>
</reference>
<keyword evidence="1" id="KW-1133">Transmembrane helix</keyword>
<keyword evidence="1" id="KW-0472">Membrane</keyword>
<protein>
    <submittedName>
        <fullName evidence="2">Uncharacterized protein</fullName>
    </submittedName>
</protein>
<proteinExistence type="predicted"/>
<accession>A0ABT4ARR9</accession>
<name>A0ABT4ARR9_9ACTN</name>
<dbReference type="EMBL" id="JAPNTZ010000001">
    <property type="protein sequence ID" value="MCY1136420.1"/>
    <property type="molecule type" value="Genomic_DNA"/>
</dbReference>
<dbReference type="RefSeq" id="WP_267560143.1">
    <property type="nucleotide sequence ID" value="NZ_JAPNTZ010000001.1"/>
</dbReference>
<comment type="caution">
    <text evidence="2">The sequence shown here is derived from an EMBL/GenBank/DDBJ whole genome shotgun (WGS) entry which is preliminary data.</text>
</comment>
<gene>
    <name evidence="2" type="ORF">OWR29_00305</name>
</gene>
<evidence type="ECO:0000313" key="3">
    <source>
        <dbReference type="Proteomes" id="UP001151002"/>
    </source>
</evidence>
<keyword evidence="1" id="KW-0812">Transmembrane</keyword>
<feature type="transmembrane region" description="Helical" evidence="1">
    <location>
        <begin position="12"/>
        <end position="32"/>
    </location>
</feature>
<evidence type="ECO:0000313" key="2">
    <source>
        <dbReference type="EMBL" id="MCY1136420.1"/>
    </source>
</evidence>
<organism evidence="2 3">
    <name type="scientific">Paractinoplanes pyxinae</name>
    <dbReference type="NCBI Taxonomy" id="2997416"/>
    <lineage>
        <taxon>Bacteria</taxon>
        <taxon>Bacillati</taxon>
        <taxon>Actinomycetota</taxon>
        <taxon>Actinomycetes</taxon>
        <taxon>Micromonosporales</taxon>
        <taxon>Micromonosporaceae</taxon>
        <taxon>Paractinoplanes</taxon>
    </lineage>
</organism>
<dbReference type="Proteomes" id="UP001151002">
    <property type="component" value="Unassembled WGS sequence"/>
</dbReference>
<keyword evidence="3" id="KW-1185">Reference proteome</keyword>